<comment type="caution">
    <text evidence="3">The sequence shown here is derived from an EMBL/GenBank/DDBJ whole genome shotgun (WGS) entry which is preliminary data.</text>
</comment>
<evidence type="ECO:0008006" key="5">
    <source>
        <dbReference type="Google" id="ProtNLM"/>
    </source>
</evidence>
<feature type="region of interest" description="Disordered" evidence="1">
    <location>
        <begin position="163"/>
        <end position="182"/>
    </location>
</feature>
<dbReference type="Proteomes" id="UP000305929">
    <property type="component" value="Unassembled WGS sequence"/>
</dbReference>
<evidence type="ECO:0000256" key="2">
    <source>
        <dbReference type="SAM" id="SignalP"/>
    </source>
</evidence>
<dbReference type="PROSITE" id="PS51257">
    <property type="entry name" value="PROKAR_LIPOPROTEIN"/>
    <property type="match status" value="1"/>
</dbReference>
<protein>
    <recommendedName>
        <fullName evidence="5">DUF4352 domain-containing protein</fullName>
    </recommendedName>
</protein>
<evidence type="ECO:0000256" key="1">
    <source>
        <dbReference type="SAM" id="MobiDB-lite"/>
    </source>
</evidence>
<accession>A0A4V6AYJ0</accession>
<keyword evidence="2" id="KW-0732">Signal</keyword>
<evidence type="ECO:0000313" key="4">
    <source>
        <dbReference type="Proteomes" id="UP000305929"/>
    </source>
</evidence>
<feature type="region of interest" description="Disordered" evidence="1">
    <location>
        <begin position="29"/>
        <end position="55"/>
    </location>
</feature>
<proteinExistence type="predicted"/>
<keyword evidence="4" id="KW-1185">Reference proteome</keyword>
<organism evidence="3 4">
    <name type="scientific">Streptomyces lasalocidi</name>
    <name type="common">Streptomyces lasaliensis</name>
    <dbReference type="NCBI Taxonomy" id="324833"/>
    <lineage>
        <taxon>Bacteria</taxon>
        <taxon>Bacillati</taxon>
        <taxon>Actinomycetota</taxon>
        <taxon>Actinomycetes</taxon>
        <taxon>Kitasatosporales</taxon>
        <taxon>Streptomycetaceae</taxon>
        <taxon>Streptomyces</taxon>
    </lineage>
</organism>
<dbReference type="RefSeq" id="WP_137307914.1">
    <property type="nucleotide sequence ID" value="NZ_SZNQ01000001.1"/>
</dbReference>
<name>A0A4V6AYJ0_STRLS</name>
<evidence type="ECO:0000313" key="3">
    <source>
        <dbReference type="EMBL" id="TKT01913.1"/>
    </source>
</evidence>
<feature type="compositionally biased region" description="Low complexity" evidence="1">
    <location>
        <begin position="38"/>
        <end position="51"/>
    </location>
</feature>
<reference evidence="3 4" key="1">
    <citation type="submission" date="2019-04" db="EMBL/GenBank/DDBJ databases">
        <title>Streptomyces lasaliensis sp. nov., an Actinomycete isolated from soil which produces the polyether antibiotic lasalocid.</title>
        <authorList>
            <person name="Erwin G."/>
            <person name="Haber C."/>
        </authorList>
    </citation>
    <scope>NUCLEOTIDE SEQUENCE [LARGE SCALE GENOMIC DNA]</scope>
    <source>
        <strain evidence="3 4">X-537</strain>
    </source>
</reference>
<dbReference type="EMBL" id="SZNQ01000001">
    <property type="protein sequence ID" value="TKT01913.1"/>
    <property type="molecule type" value="Genomic_DNA"/>
</dbReference>
<sequence>MATRPVVAGMTCAVVLGVLAGTAGCGGDGPTGTGTEGRTGQASASASQRPSRPYRDGHLTFTLLDLRCGLTAVAGSHSEAQPDGQFCSARLRVDNQDPNFHTYVAARQRLAGVTGPRARPDAFAMAVRRQHEEVEIGGHDLMEVELWYDVPRDARVTGLRVTGDRDPSGYLSTRPADHAPDGVLIRREPLSGP</sequence>
<dbReference type="AlphaFoldDB" id="A0A4V6AYJ0"/>
<feature type="signal peptide" evidence="2">
    <location>
        <begin position="1"/>
        <end position="20"/>
    </location>
</feature>
<gene>
    <name evidence="3" type="ORF">E4U91_18640</name>
</gene>
<dbReference type="OrthoDB" id="4554997at2"/>
<feature type="chain" id="PRO_5038774122" description="DUF4352 domain-containing protein" evidence="2">
    <location>
        <begin position="21"/>
        <end position="193"/>
    </location>
</feature>